<reference evidence="2" key="2">
    <citation type="submission" date="2020-11" db="EMBL/GenBank/DDBJ databases">
        <authorList>
            <person name="McCartney M.A."/>
            <person name="Auch B."/>
            <person name="Kono T."/>
            <person name="Mallez S."/>
            <person name="Becker A."/>
            <person name="Gohl D.M."/>
            <person name="Silverstein K.A.T."/>
            <person name="Koren S."/>
            <person name="Bechman K.B."/>
            <person name="Herman A."/>
            <person name="Abrahante J.E."/>
            <person name="Garbe J."/>
        </authorList>
    </citation>
    <scope>NUCLEOTIDE SEQUENCE</scope>
    <source>
        <strain evidence="2">Duluth1</strain>
        <tissue evidence="2">Whole animal</tissue>
    </source>
</reference>
<evidence type="ECO:0000313" key="2">
    <source>
        <dbReference type="EMBL" id="KAH3721284.1"/>
    </source>
</evidence>
<name>A0A9D4CCS0_DREPO</name>
<keyword evidence="3" id="KW-1185">Reference proteome</keyword>
<sequence>MEYEEQRWREAQAQHDRAQEIYHQEQQQYDRDGRGMIAQLYHASPDPHSLGHSSPIHSDQPVNRAERIQQLRADHQRRHQERQGQYPQEEREEEYERIIQEQERQGARYTSDHEYFFYQKLAKCNTLVNWKGQGQRSRPSSRNQTERPNSRQGQGEQLPAGNYGNYQDPPLSGARHVSDSNVAKFSNVYRPASRGTSSSSMETNVHNPSYQHNYVKNSVVNPVQPFDRLPNHPLNNQRVPLFKTTRGSQTIETLQVGRVRITRTTKL</sequence>
<feature type="compositionally biased region" description="Polar residues" evidence="1">
    <location>
        <begin position="131"/>
        <end position="143"/>
    </location>
</feature>
<accession>A0A9D4CCS0</accession>
<organism evidence="2 3">
    <name type="scientific">Dreissena polymorpha</name>
    <name type="common">Zebra mussel</name>
    <name type="synonym">Mytilus polymorpha</name>
    <dbReference type="NCBI Taxonomy" id="45954"/>
    <lineage>
        <taxon>Eukaryota</taxon>
        <taxon>Metazoa</taxon>
        <taxon>Spiralia</taxon>
        <taxon>Lophotrochozoa</taxon>
        <taxon>Mollusca</taxon>
        <taxon>Bivalvia</taxon>
        <taxon>Autobranchia</taxon>
        <taxon>Heteroconchia</taxon>
        <taxon>Euheterodonta</taxon>
        <taxon>Imparidentia</taxon>
        <taxon>Neoheterodontei</taxon>
        <taxon>Myida</taxon>
        <taxon>Dreissenoidea</taxon>
        <taxon>Dreissenidae</taxon>
        <taxon>Dreissena</taxon>
    </lineage>
</organism>
<feature type="region of interest" description="Disordered" evidence="1">
    <location>
        <begin position="131"/>
        <end position="177"/>
    </location>
</feature>
<feature type="region of interest" description="Disordered" evidence="1">
    <location>
        <begin position="42"/>
        <end position="96"/>
    </location>
</feature>
<dbReference type="AlphaFoldDB" id="A0A9D4CCS0"/>
<comment type="caution">
    <text evidence="2">The sequence shown here is derived from an EMBL/GenBank/DDBJ whole genome shotgun (WGS) entry which is preliminary data.</text>
</comment>
<evidence type="ECO:0000256" key="1">
    <source>
        <dbReference type="SAM" id="MobiDB-lite"/>
    </source>
</evidence>
<evidence type="ECO:0000313" key="3">
    <source>
        <dbReference type="Proteomes" id="UP000828390"/>
    </source>
</evidence>
<protein>
    <submittedName>
        <fullName evidence="2">Uncharacterized protein</fullName>
    </submittedName>
</protein>
<dbReference type="EMBL" id="JAIWYP010000013">
    <property type="protein sequence ID" value="KAH3721284.1"/>
    <property type="molecule type" value="Genomic_DNA"/>
</dbReference>
<gene>
    <name evidence="2" type="ORF">DPMN_064204</name>
</gene>
<proteinExistence type="predicted"/>
<feature type="region of interest" description="Disordered" evidence="1">
    <location>
        <begin position="1"/>
        <end position="20"/>
    </location>
</feature>
<feature type="compositionally biased region" description="Basic and acidic residues" evidence="1">
    <location>
        <begin position="64"/>
        <end position="74"/>
    </location>
</feature>
<feature type="compositionally biased region" description="Polar residues" evidence="1">
    <location>
        <begin position="51"/>
        <end position="61"/>
    </location>
</feature>
<reference evidence="2" key="1">
    <citation type="journal article" date="2019" name="bioRxiv">
        <title>The Genome of the Zebra Mussel, Dreissena polymorpha: A Resource for Invasive Species Research.</title>
        <authorList>
            <person name="McCartney M.A."/>
            <person name="Auch B."/>
            <person name="Kono T."/>
            <person name="Mallez S."/>
            <person name="Zhang Y."/>
            <person name="Obille A."/>
            <person name="Becker A."/>
            <person name="Abrahante J.E."/>
            <person name="Garbe J."/>
            <person name="Badalamenti J.P."/>
            <person name="Herman A."/>
            <person name="Mangelson H."/>
            <person name="Liachko I."/>
            <person name="Sullivan S."/>
            <person name="Sone E.D."/>
            <person name="Koren S."/>
            <person name="Silverstein K.A.T."/>
            <person name="Beckman K.B."/>
            <person name="Gohl D.M."/>
        </authorList>
    </citation>
    <scope>NUCLEOTIDE SEQUENCE</scope>
    <source>
        <strain evidence="2">Duluth1</strain>
        <tissue evidence="2">Whole animal</tissue>
    </source>
</reference>
<dbReference type="Proteomes" id="UP000828390">
    <property type="component" value="Unassembled WGS sequence"/>
</dbReference>